<evidence type="ECO:0000256" key="1">
    <source>
        <dbReference type="SAM" id="MobiDB-lite"/>
    </source>
</evidence>
<name>A0AA39EXR9_MICHY</name>
<feature type="compositionally biased region" description="Polar residues" evidence="1">
    <location>
        <begin position="25"/>
        <end position="37"/>
    </location>
</feature>
<dbReference type="Proteomes" id="UP001168972">
    <property type="component" value="Unassembled WGS sequence"/>
</dbReference>
<feature type="compositionally biased region" description="Polar residues" evidence="1">
    <location>
        <begin position="45"/>
        <end position="88"/>
    </location>
</feature>
<gene>
    <name evidence="2" type="ORF">PV327_011361</name>
</gene>
<feature type="non-terminal residue" evidence="2">
    <location>
        <position position="88"/>
    </location>
</feature>
<accession>A0AA39EXR9</accession>
<dbReference type="AlphaFoldDB" id="A0AA39EXR9"/>
<keyword evidence="3" id="KW-1185">Reference proteome</keyword>
<proteinExistence type="predicted"/>
<reference evidence="2" key="1">
    <citation type="journal article" date="2023" name="bioRxiv">
        <title>Scaffold-level genome assemblies of two parasitoid biocontrol wasps reveal the parthenogenesis mechanism and an associated novel virus.</title>
        <authorList>
            <person name="Inwood S."/>
            <person name="Skelly J."/>
            <person name="Guhlin J."/>
            <person name="Harrop T."/>
            <person name="Goldson S."/>
            <person name="Dearden P."/>
        </authorList>
    </citation>
    <scope>NUCLEOTIDE SEQUENCE</scope>
    <source>
        <strain evidence="2">Lincoln</strain>
        <tissue evidence="2">Whole body</tissue>
    </source>
</reference>
<evidence type="ECO:0000313" key="3">
    <source>
        <dbReference type="Proteomes" id="UP001168972"/>
    </source>
</evidence>
<comment type="caution">
    <text evidence="2">The sequence shown here is derived from an EMBL/GenBank/DDBJ whole genome shotgun (WGS) entry which is preliminary data.</text>
</comment>
<sequence length="88" mass="9345">MSDDDRPSSIHDGSQDGEDGDDGSITSVNVDQTQTGATPVIIIDNTESNSVPTQQDSTQLDPPSTQQESTQSDPPSTQRASTRPLTRT</sequence>
<organism evidence="2 3">
    <name type="scientific">Microctonus hyperodae</name>
    <name type="common">Parasitoid wasp</name>
    <dbReference type="NCBI Taxonomy" id="165561"/>
    <lineage>
        <taxon>Eukaryota</taxon>
        <taxon>Metazoa</taxon>
        <taxon>Ecdysozoa</taxon>
        <taxon>Arthropoda</taxon>
        <taxon>Hexapoda</taxon>
        <taxon>Insecta</taxon>
        <taxon>Pterygota</taxon>
        <taxon>Neoptera</taxon>
        <taxon>Endopterygota</taxon>
        <taxon>Hymenoptera</taxon>
        <taxon>Apocrita</taxon>
        <taxon>Ichneumonoidea</taxon>
        <taxon>Braconidae</taxon>
        <taxon>Euphorinae</taxon>
        <taxon>Microctonus</taxon>
    </lineage>
</organism>
<feature type="region of interest" description="Disordered" evidence="1">
    <location>
        <begin position="1"/>
        <end position="88"/>
    </location>
</feature>
<reference evidence="2" key="2">
    <citation type="submission" date="2023-03" db="EMBL/GenBank/DDBJ databases">
        <authorList>
            <person name="Inwood S.N."/>
            <person name="Skelly J.G."/>
            <person name="Guhlin J."/>
            <person name="Harrop T.W.R."/>
            <person name="Goldson S.G."/>
            <person name="Dearden P.K."/>
        </authorList>
    </citation>
    <scope>NUCLEOTIDE SEQUENCE</scope>
    <source>
        <strain evidence="2">Lincoln</strain>
        <tissue evidence="2">Whole body</tissue>
    </source>
</reference>
<dbReference type="EMBL" id="JAQQBR010002271">
    <property type="protein sequence ID" value="KAK0157141.1"/>
    <property type="molecule type" value="Genomic_DNA"/>
</dbReference>
<protein>
    <submittedName>
        <fullName evidence="2">Uncharacterized protein</fullName>
    </submittedName>
</protein>
<evidence type="ECO:0000313" key="2">
    <source>
        <dbReference type="EMBL" id="KAK0157141.1"/>
    </source>
</evidence>